<accession>A0A3R7N3L6</accession>
<sequence>MMRASAVLSAALAVVFLAQIGDVESAPCCGRRRGGALAVGALAFAGGYAIGHHKSHHHHGGGGCCNSCGGCGKKRRSIEAFLEDPKIRETYKEIAAEDKDECGLRLVCELAQKDPQGLAPDERQILAPYRGAGASDGSAYGAYDEAAWRGKEGRGCAASYPLCAFTAQQIMQEYRKYVSSNETVAT</sequence>
<feature type="chain" id="PRO_5018576209" evidence="1">
    <location>
        <begin position="26"/>
        <end position="186"/>
    </location>
</feature>
<dbReference type="Pfam" id="PF07841">
    <property type="entry name" value="DM4_12"/>
    <property type="match status" value="1"/>
</dbReference>
<dbReference type="Proteomes" id="UP000283509">
    <property type="component" value="Unassembled WGS sequence"/>
</dbReference>
<dbReference type="InterPro" id="IPR006631">
    <property type="entry name" value="DM4_12"/>
</dbReference>
<evidence type="ECO:0000313" key="3">
    <source>
        <dbReference type="Proteomes" id="UP000283509"/>
    </source>
</evidence>
<reference evidence="2 3" key="2">
    <citation type="submission" date="2019-01" db="EMBL/GenBank/DDBJ databases">
        <title>The decoding of complex shrimp genome reveals the adaptation for benthos swimmer, frequently molting mechanism and breeding impact on genome.</title>
        <authorList>
            <person name="Sun Y."/>
            <person name="Gao Y."/>
            <person name="Yu Y."/>
        </authorList>
    </citation>
    <scope>NUCLEOTIDE SEQUENCE [LARGE SCALE GENOMIC DNA]</scope>
    <source>
        <tissue evidence="2">Muscle</tissue>
    </source>
</reference>
<gene>
    <name evidence="2" type="ORF">C7M84_005013</name>
</gene>
<dbReference type="EMBL" id="QCYY01001666">
    <property type="protein sequence ID" value="ROT76400.1"/>
    <property type="molecule type" value="Genomic_DNA"/>
</dbReference>
<dbReference type="OrthoDB" id="6371549at2759"/>
<dbReference type="AlphaFoldDB" id="A0A3R7N3L6"/>
<proteinExistence type="predicted"/>
<comment type="caution">
    <text evidence="2">The sequence shown here is derived from an EMBL/GenBank/DDBJ whole genome shotgun (WGS) entry which is preliminary data.</text>
</comment>
<protein>
    <submittedName>
        <fullName evidence="2">Uncharacterized protein</fullName>
    </submittedName>
</protein>
<feature type="signal peptide" evidence="1">
    <location>
        <begin position="1"/>
        <end position="25"/>
    </location>
</feature>
<keyword evidence="3" id="KW-1185">Reference proteome</keyword>
<evidence type="ECO:0000313" key="2">
    <source>
        <dbReference type="EMBL" id="ROT76400.1"/>
    </source>
</evidence>
<evidence type="ECO:0000256" key="1">
    <source>
        <dbReference type="SAM" id="SignalP"/>
    </source>
</evidence>
<organism evidence="2 3">
    <name type="scientific">Penaeus vannamei</name>
    <name type="common">Whiteleg shrimp</name>
    <name type="synonym">Litopenaeus vannamei</name>
    <dbReference type="NCBI Taxonomy" id="6689"/>
    <lineage>
        <taxon>Eukaryota</taxon>
        <taxon>Metazoa</taxon>
        <taxon>Ecdysozoa</taxon>
        <taxon>Arthropoda</taxon>
        <taxon>Crustacea</taxon>
        <taxon>Multicrustacea</taxon>
        <taxon>Malacostraca</taxon>
        <taxon>Eumalacostraca</taxon>
        <taxon>Eucarida</taxon>
        <taxon>Decapoda</taxon>
        <taxon>Dendrobranchiata</taxon>
        <taxon>Penaeoidea</taxon>
        <taxon>Penaeidae</taxon>
        <taxon>Penaeus</taxon>
    </lineage>
</organism>
<name>A0A3R7N3L6_PENVA</name>
<keyword evidence="1" id="KW-0732">Signal</keyword>
<reference evidence="2 3" key="1">
    <citation type="submission" date="2018-04" db="EMBL/GenBank/DDBJ databases">
        <authorList>
            <person name="Zhang X."/>
            <person name="Yuan J."/>
            <person name="Li F."/>
            <person name="Xiang J."/>
        </authorList>
    </citation>
    <scope>NUCLEOTIDE SEQUENCE [LARGE SCALE GENOMIC DNA]</scope>
    <source>
        <tissue evidence="2">Muscle</tissue>
    </source>
</reference>